<protein>
    <submittedName>
        <fullName evidence="2">ABC transporter permease</fullName>
    </submittedName>
</protein>
<dbReference type="RefSeq" id="WP_220231558.1">
    <property type="nucleotide sequence ID" value="NZ_JAICBX010000009.1"/>
</dbReference>
<feature type="transmembrane region" description="Helical" evidence="1">
    <location>
        <begin position="38"/>
        <end position="59"/>
    </location>
</feature>
<dbReference type="GO" id="GO:0051301">
    <property type="term" value="P:cell division"/>
    <property type="evidence" value="ECO:0007669"/>
    <property type="project" value="InterPro"/>
</dbReference>
<proteinExistence type="predicted"/>
<evidence type="ECO:0000256" key="1">
    <source>
        <dbReference type="SAM" id="Phobius"/>
    </source>
</evidence>
<accession>A0AAE2ZTT2</accession>
<organism evidence="2 3">
    <name type="scientific">Flavimaribacter sediminis</name>
    <dbReference type="NCBI Taxonomy" id="2865987"/>
    <lineage>
        <taxon>Bacteria</taxon>
        <taxon>Pseudomonadati</taxon>
        <taxon>Pseudomonadota</taxon>
        <taxon>Alphaproteobacteria</taxon>
        <taxon>Hyphomicrobiales</taxon>
        <taxon>Rhizobiaceae</taxon>
        <taxon>Flavimaribacter</taxon>
    </lineage>
</organism>
<evidence type="ECO:0000313" key="3">
    <source>
        <dbReference type="Proteomes" id="UP001196509"/>
    </source>
</evidence>
<dbReference type="GO" id="GO:0032153">
    <property type="term" value="C:cell division site"/>
    <property type="evidence" value="ECO:0007669"/>
    <property type="project" value="TreeGrafter"/>
</dbReference>
<dbReference type="AlphaFoldDB" id="A0AAE2ZTT2"/>
<dbReference type="GO" id="GO:0016020">
    <property type="term" value="C:membrane"/>
    <property type="evidence" value="ECO:0007669"/>
    <property type="project" value="InterPro"/>
</dbReference>
<comment type="caution">
    <text evidence="2">The sequence shown here is derived from an EMBL/GenBank/DDBJ whole genome shotgun (WGS) entry which is preliminary data.</text>
</comment>
<dbReference type="Proteomes" id="UP001196509">
    <property type="component" value="Unassembled WGS sequence"/>
</dbReference>
<dbReference type="EMBL" id="JAICBX010000009">
    <property type="protein sequence ID" value="MBW8640771.1"/>
    <property type="molecule type" value="Genomic_DNA"/>
</dbReference>
<dbReference type="PANTHER" id="PTHR47755:SF1">
    <property type="entry name" value="CELL DIVISION PROTEIN FTSX"/>
    <property type="match status" value="1"/>
</dbReference>
<evidence type="ECO:0000313" key="2">
    <source>
        <dbReference type="EMBL" id="MBW8640771.1"/>
    </source>
</evidence>
<feature type="transmembrane region" description="Helical" evidence="1">
    <location>
        <begin position="283"/>
        <end position="306"/>
    </location>
</feature>
<dbReference type="PANTHER" id="PTHR47755">
    <property type="entry name" value="CELL DIVISION PROTEIN FTSX"/>
    <property type="match status" value="1"/>
</dbReference>
<reference evidence="2" key="1">
    <citation type="submission" date="2021-08" db="EMBL/GenBank/DDBJ databases">
        <title>Hoeflea bacterium WL0058 sp. nov., isolated from the sediment.</title>
        <authorList>
            <person name="Wang L."/>
            <person name="Zhang D."/>
        </authorList>
    </citation>
    <scope>NUCLEOTIDE SEQUENCE</scope>
    <source>
        <strain evidence="2">WL0058</strain>
    </source>
</reference>
<name>A0AAE2ZTT2_9HYPH</name>
<keyword evidence="1" id="KW-1133">Transmembrane helix</keyword>
<keyword evidence="1" id="KW-0812">Transmembrane</keyword>
<sequence length="329" mass="35002">MTDGGAPSGGTGARQPRQIVLRPTAPIVPAANIAGRSLMFVISIMSFLASLTLGAVILVQDTANTWQSDISREVTIQIKPQDGLDMQQALETARRIAIGFEGATDATIVNDEETSRLLEPWLGEGLDLDELPVPRLVIVTIDEGAPPDFQAMRTALTQALPNVYLDDHRTWVNRLVAMANTTTLIGICILMLVFAATVLTVIFATRGALSGNHHIVEVLHFVGAEAGFVASHFQRHFFIIALKGATAGGIAAAIIFASAGVWANNNFATPQSDQTNALFGGFSVGPGGYVGIVAIVIIIAFLTALTTRITVMKTIREIDLIRSNPGHVL</sequence>
<feature type="transmembrane region" description="Helical" evidence="1">
    <location>
        <begin position="184"/>
        <end position="205"/>
    </location>
</feature>
<keyword evidence="3" id="KW-1185">Reference proteome</keyword>
<keyword evidence="1" id="KW-0472">Membrane</keyword>
<feature type="transmembrane region" description="Helical" evidence="1">
    <location>
        <begin position="211"/>
        <end position="230"/>
    </location>
</feature>
<dbReference type="InterPro" id="IPR004513">
    <property type="entry name" value="FtsX"/>
</dbReference>
<feature type="transmembrane region" description="Helical" evidence="1">
    <location>
        <begin position="237"/>
        <end position="263"/>
    </location>
</feature>
<gene>
    <name evidence="2" type="ORF">K1W69_26505</name>
</gene>